<gene>
    <name evidence="2" type="ORF">DPMN_105551</name>
</gene>
<keyword evidence="3" id="KW-1185">Reference proteome</keyword>
<organism evidence="2 3">
    <name type="scientific">Dreissena polymorpha</name>
    <name type="common">Zebra mussel</name>
    <name type="synonym">Mytilus polymorpha</name>
    <dbReference type="NCBI Taxonomy" id="45954"/>
    <lineage>
        <taxon>Eukaryota</taxon>
        <taxon>Metazoa</taxon>
        <taxon>Spiralia</taxon>
        <taxon>Lophotrochozoa</taxon>
        <taxon>Mollusca</taxon>
        <taxon>Bivalvia</taxon>
        <taxon>Autobranchia</taxon>
        <taxon>Heteroconchia</taxon>
        <taxon>Euheterodonta</taxon>
        <taxon>Imparidentia</taxon>
        <taxon>Neoheterodontei</taxon>
        <taxon>Myida</taxon>
        <taxon>Dreissenoidea</taxon>
        <taxon>Dreissenidae</taxon>
        <taxon>Dreissena</taxon>
    </lineage>
</organism>
<keyword evidence="1" id="KW-0472">Membrane</keyword>
<evidence type="ECO:0000256" key="1">
    <source>
        <dbReference type="SAM" id="Phobius"/>
    </source>
</evidence>
<reference evidence="2" key="1">
    <citation type="journal article" date="2019" name="bioRxiv">
        <title>The Genome of the Zebra Mussel, Dreissena polymorpha: A Resource for Invasive Species Research.</title>
        <authorList>
            <person name="McCartney M.A."/>
            <person name="Auch B."/>
            <person name="Kono T."/>
            <person name="Mallez S."/>
            <person name="Zhang Y."/>
            <person name="Obille A."/>
            <person name="Becker A."/>
            <person name="Abrahante J.E."/>
            <person name="Garbe J."/>
            <person name="Badalamenti J.P."/>
            <person name="Herman A."/>
            <person name="Mangelson H."/>
            <person name="Liachko I."/>
            <person name="Sullivan S."/>
            <person name="Sone E.D."/>
            <person name="Koren S."/>
            <person name="Silverstein K.A.T."/>
            <person name="Beckman K.B."/>
            <person name="Gohl D.M."/>
        </authorList>
    </citation>
    <scope>NUCLEOTIDE SEQUENCE</scope>
    <source>
        <strain evidence="2">Duluth1</strain>
        <tissue evidence="2">Whole animal</tissue>
    </source>
</reference>
<evidence type="ECO:0000313" key="3">
    <source>
        <dbReference type="Proteomes" id="UP000828390"/>
    </source>
</evidence>
<dbReference type="Proteomes" id="UP000828390">
    <property type="component" value="Unassembled WGS sequence"/>
</dbReference>
<sequence length="197" mass="22872">MSVRSSSALPVSTEAAISVNSYADVADPMKSSKSFDHQLLWIVLCILGLTLGLAIATGCYIWERKHLPEKVHDWQMTPNDFEVTRLYYVLVSWGLRPSTRWFPDDNSTTLKPRIMKLNRYIDHDWQMTPIDFEVTRFMKLHRYIDHDWQMTPIDFQVTRCHFVGRSVCRSVGRSVCPENFIQSSPNFNGQNLNLDDV</sequence>
<comment type="caution">
    <text evidence="2">The sequence shown here is derived from an EMBL/GenBank/DDBJ whole genome shotgun (WGS) entry which is preliminary data.</text>
</comment>
<keyword evidence="1" id="KW-0812">Transmembrane</keyword>
<dbReference type="EMBL" id="JAIWYP010000004">
    <property type="protein sequence ID" value="KAH3832270.1"/>
    <property type="molecule type" value="Genomic_DNA"/>
</dbReference>
<feature type="transmembrane region" description="Helical" evidence="1">
    <location>
        <begin position="39"/>
        <end position="62"/>
    </location>
</feature>
<keyword evidence="1" id="KW-1133">Transmembrane helix</keyword>
<proteinExistence type="predicted"/>
<reference evidence="2" key="2">
    <citation type="submission" date="2020-11" db="EMBL/GenBank/DDBJ databases">
        <authorList>
            <person name="McCartney M.A."/>
            <person name="Auch B."/>
            <person name="Kono T."/>
            <person name="Mallez S."/>
            <person name="Becker A."/>
            <person name="Gohl D.M."/>
            <person name="Silverstein K.A.T."/>
            <person name="Koren S."/>
            <person name="Bechman K.B."/>
            <person name="Herman A."/>
            <person name="Abrahante J.E."/>
            <person name="Garbe J."/>
        </authorList>
    </citation>
    <scope>NUCLEOTIDE SEQUENCE</scope>
    <source>
        <strain evidence="2">Duluth1</strain>
        <tissue evidence="2">Whole animal</tissue>
    </source>
</reference>
<accession>A0A9D4K3D7</accession>
<name>A0A9D4K3D7_DREPO</name>
<evidence type="ECO:0000313" key="2">
    <source>
        <dbReference type="EMBL" id="KAH3832270.1"/>
    </source>
</evidence>
<protein>
    <submittedName>
        <fullName evidence="2">Uncharacterized protein</fullName>
    </submittedName>
</protein>
<dbReference type="AlphaFoldDB" id="A0A9D4K3D7"/>